<proteinExistence type="predicted"/>
<comment type="caution">
    <text evidence="3">The sequence shown here is derived from an EMBL/GenBank/DDBJ whole genome shotgun (WGS) entry which is preliminary data.</text>
</comment>
<sequence length="52" mass="6086">MFLLTDNIAATFDELMKPLERGSVFSDWLKSQTDGFWEDKLLESLCIIQNFQ</sequence>
<dbReference type="Pfam" id="PF23725">
    <property type="entry name" value="Dredd_N"/>
    <property type="match status" value="1"/>
</dbReference>
<feature type="non-terminal residue" evidence="3">
    <location>
        <position position="52"/>
    </location>
</feature>
<dbReference type="Proteomes" id="UP001233999">
    <property type="component" value="Unassembled WGS sequence"/>
</dbReference>
<dbReference type="EMBL" id="JASPKZ010002710">
    <property type="protein sequence ID" value="KAJ9594863.1"/>
    <property type="molecule type" value="Genomic_DNA"/>
</dbReference>
<organism evidence="3 4">
    <name type="scientific">Diploptera punctata</name>
    <name type="common">Pacific beetle cockroach</name>
    <dbReference type="NCBI Taxonomy" id="6984"/>
    <lineage>
        <taxon>Eukaryota</taxon>
        <taxon>Metazoa</taxon>
        <taxon>Ecdysozoa</taxon>
        <taxon>Arthropoda</taxon>
        <taxon>Hexapoda</taxon>
        <taxon>Insecta</taxon>
        <taxon>Pterygota</taxon>
        <taxon>Neoptera</taxon>
        <taxon>Polyneoptera</taxon>
        <taxon>Dictyoptera</taxon>
        <taxon>Blattodea</taxon>
        <taxon>Blaberoidea</taxon>
        <taxon>Blaberidae</taxon>
        <taxon>Diplopterinae</taxon>
        <taxon>Diploptera</taxon>
    </lineage>
</organism>
<name>A0AAD8ERF9_DIPPU</name>
<protein>
    <recommendedName>
        <fullName evidence="1">Caspase-8 N-terminal domain-containing protein</fullName>
    </recommendedName>
</protein>
<gene>
    <name evidence="2" type="ORF">L9F63_013824</name>
    <name evidence="3" type="ORF">L9F63_026499</name>
</gene>
<dbReference type="InterPro" id="IPR056259">
    <property type="entry name" value="Dredd_N"/>
</dbReference>
<dbReference type="EMBL" id="JASPKZ010000733">
    <property type="protein sequence ID" value="KAJ9599651.1"/>
    <property type="molecule type" value="Genomic_DNA"/>
</dbReference>
<evidence type="ECO:0000313" key="3">
    <source>
        <dbReference type="EMBL" id="KAJ9599651.1"/>
    </source>
</evidence>
<evidence type="ECO:0000313" key="4">
    <source>
        <dbReference type="Proteomes" id="UP001233999"/>
    </source>
</evidence>
<dbReference type="AlphaFoldDB" id="A0AAD8ERF9"/>
<evidence type="ECO:0000313" key="2">
    <source>
        <dbReference type="EMBL" id="KAJ9594863.1"/>
    </source>
</evidence>
<reference evidence="3" key="2">
    <citation type="submission" date="2023-05" db="EMBL/GenBank/DDBJ databases">
        <authorList>
            <person name="Fouks B."/>
        </authorList>
    </citation>
    <scope>NUCLEOTIDE SEQUENCE</scope>
    <source>
        <strain evidence="3">Stay&amp;Tobe</strain>
        <tissue evidence="3">Testes</tissue>
    </source>
</reference>
<keyword evidence="4" id="KW-1185">Reference proteome</keyword>
<feature type="domain" description="Caspase-8 N-terminal" evidence="1">
    <location>
        <begin position="1"/>
        <end position="52"/>
    </location>
</feature>
<reference evidence="3" key="1">
    <citation type="journal article" date="2023" name="IScience">
        <title>Live-bearing cockroach genome reveals convergent evolutionary mechanisms linked to viviparity in insects and beyond.</title>
        <authorList>
            <person name="Fouks B."/>
            <person name="Harrison M.C."/>
            <person name="Mikhailova A.A."/>
            <person name="Marchal E."/>
            <person name="English S."/>
            <person name="Carruthers M."/>
            <person name="Jennings E.C."/>
            <person name="Chiamaka E.L."/>
            <person name="Frigard R.A."/>
            <person name="Pippel M."/>
            <person name="Attardo G.M."/>
            <person name="Benoit J.B."/>
            <person name="Bornberg-Bauer E."/>
            <person name="Tobe S.S."/>
        </authorList>
    </citation>
    <scope>NUCLEOTIDE SEQUENCE</scope>
    <source>
        <strain evidence="3">Stay&amp;Tobe</strain>
    </source>
</reference>
<accession>A0AAD8ERF9</accession>
<evidence type="ECO:0000259" key="1">
    <source>
        <dbReference type="Pfam" id="PF23725"/>
    </source>
</evidence>